<dbReference type="AlphaFoldDB" id="A0A8S1D6I3"/>
<dbReference type="EMBL" id="CADEPI010000184">
    <property type="protein sequence ID" value="CAB3379342.1"/>
    <property type="molecule type" value="Genomic_DNA"/>
</dbReference>
<comment type="similarity">
    <text evidence="2">Belongs to the mitochondrion-specific ribosomal protein mL51 family.</text>
</comment>
<keyword evidence="3" id="KW-0809">Transit peptide</keyword>
<gene>
    <name evidence="9" type="ORF">CLODIP_2_CD10387</name>
</gene>
<dbReference type="GO" id="GO:0005762">
    <property type="term" value="C:mitochondrial large ribosomal subunit"/>
    <property type="evidence" value="ECO:0007669"/>
    <property type="project" value="TreeGrafter"/>
</dbReference>
<dbReference type="GO" id="GO:0003735">
    <property type="term" value="F:structural constituent of ribosome"/>
    <property type="evidence" value="ECO:0007669"/>
    <property type="project" value="InterPro"/>
</dbReference>
<name>A0A8S1D6I3_9INSE</name>
<organism evidence="9 10">
    <name type="scientific">Cloeon dipterum</name>
    <dbReference type="NCBI Taxonomy" id="197152"/>
    <lineage>
        <taxon>Eukaryota</taxon>
        <taxon>Metazoa</taxon>
        <taxon>Ecdysozoa</taxon>
        <taxon>Arthropoda</taxon>
        <taxon>Hexapoda</taxon>
        <taxon>Insecta</taxon>
        <taxon>Pterygota</taxon>
        <taxon>Palaeoptera</taxon>
        <taxon>Ephemeroptera</taxon>
        <taxon>Pisciforma</taxon>
        <taxon>Baetidae</taxon>
        <taxon>Cloeon</taxon>
    </lineage>
</organism>
<dbReference type="PANTHER" id="PTHR13409:SF0">
    <property type="entry name" value="LARGE RIBOSOMAL SUBUNIT PROTEIN ML51"/>
    <property type="match status" value="1"/>
</dbReference>
<comment type="subcellular location">
    <subcellularLocation>
        <location evidence="1">Mitochondrion</location>
    </subcellularLocation>
</comment>
<protein>
    <recommendedName>
        <fullName evidence="7">Large ribosomal subunit protein mL51</fullName>
    </recommendedName>
    <alternativeName>
        <fullName evidence="8">39S ribosomal protein L51, mitochondrial</fullName>
    </alternativeName>
</protein>
<keyword evidence="4" id="KW-0689">Ribosomal protein</keyword>
<dbReference type="InterPro" id="IPR019373">
    <property type="entry name" value="Ribosomal_mL51"/>
</dbReference>
<evidence type="ECO:0000313" key="9">
    <source>
        <dbReference type="EMBL" id="CAB3379342.1"/>
    </source>
</evidence>
<keyword evidence="5" id="KW-0496">Mitochondrion</keyword>
<evidence type="ECO:0000256" key="5">
    <source>
        <dbReference type="ARBA" id="ARBA00023128"/>
    </source>
</evidence>
<evidence type="ECO:0000256" key="3">
    <source>
        <dbReference type="ARBA" id="ARBA00022946"/>
    </source>
</evidence>
<keyword evidence="10" id="KW-1185">Reference proteome</keyword>
<evidence type="ECO:0000256" key="6">
    <source>
        <dbReference type="ARBA" id="ARBA00023274"/>
    </source>
</evidence>
<evidence type="ECO:0000256" key="2">
    <source>
        <dbReference type="ARBA" id="ARBA00010972"/>
    </source>
</evidence>
<reference evidence="9 10" key="1">
    <citation type="submission" date="2020-04" db="EMBL/GenBank/DDBJ databases">
        <authorList>
            <person name="Alioto T."/>
            <person name="Alioto T."/>
            <person name="Gomez Garrido J."/>
        </authorList>
    </citation>
    <scope>NUCLEOTIDE SEQUENCE [LARGE SCALE GENOMIC DNA]</scope>
</reference>
<dbReference type="Pfam" id="PF10244">
    <property type="entry name" value="MRP-L51"/>
    <property type="match status" value="1"/>
</dbReference>
<keyword evidence="6" id="KW-0687">Ribonucleoprotein</keyword>
<evidence type="ECO:0000256" key="4">
    <source>
        <dbReference type="ARBA" id="ARBA00022980"/>
    </source>
</evidence>
<dbReference type="PANTHER" id="PTHR13409">
    <property type="entry name" value="MITOCHONDRIAL 39S RIBOSOMAL PROTEIN L51"/>
    <property type="match status" value="1"/>
</dbReference>
<evidence type="ECO:0000256" key="1">
    <source>
        <dbReference type="ARBA" id="ARBA00004173"/>
    </source>
</evidence>
<proteinExistence type="inferred from homology"/>
<accession>A0A8S1D6I3</accession>
<evidence type="ECO:0000256" key="8">
    <source>
        <dbReference type="ARBA" id="ARBA00035419"/>
    </source>
</evidence>
<evidence type="ECO:0000256" key="7">
    <source>
        <dbReference type="ARBA" id="ARBA00035182"/>
    </source>
</evidence>
<dbReference type="GO" id="GO:0006412">
    <property type="term" value="P:translation"/>
    <property type="evidence" value="ECO:0007669"/>
    <property type="project" value="TreeGrafter"/>
</dbReference>
<comment type="caution">
    <text evidence="9">The sequence shown here is derived from an EMBL/GenBank/DDBJ whole genome shotgun (WGS) entry which is preliminary data.</text>
</comment>
<sequence>MNSLTKLCTNTLSIARVLNKVCIQVARTCVSKTALDQPPRWRHGYRIRLHRGLLPRLPDEKTPLPMPVYKPSNAWAPQKALFGQNDYIDILGNEEIHPVTLQYHVPFYARGMKGNEFQMLLHKKKMLGNTDYKTLNPKKWDMLNKRIKYLGRWLNRKTKSNKTNQL</sequence>
<evidence type="ECO:0000313" key="10">
    <source>
        <dbReference type="Proteomes" id="UP000494165"/>
    </source>
</evidence>
<dbReference type="Proteomes" id="UP000494165">
    <property type="component" value="Unassembled WGS sequence"/>
</dbReference>